<evidence type="ECO:0000256" key="3">
    <source>
        <dbReference type="ARBA" id="ARBA00022475"/>
    </source>
</evidence>
<evidence type="ECO:0000256" key="4">
    <source>
        <dbReference type="ARBA" id="ARBA00022692"/>
    </source>
</evidence>
<feature type="transmembrane region" description="Helical" evidence="7">
    <location>
        <begin position="6"/>
        <end position="28"/>
    </location>
</feature>
<sequence>MSIEVWLSYFLAVVILSVSPGAGAVNTMSTSIRVGVRRSIPAIFGLQAGLALDILLVGFGLGALVASSVTAFTVLKWAGAAYLVYLGYRKWTDQGTVEISRGQAGEASAWKMFNQAALVNLTNPKALVFLVALFPQFIDPARPQLMQFFILGLTLVGVDILVMFGYASLASSLRQLLSSRRHMRIQNRIFGGLFVGAGALLASVKS</sequence>
<evidence type="ECO:0000256" key="5">
    <source>
        <dbReference type="ARBA" id="ARBA00022989"/>
    </source>
</evidence>
<keyword evidence="5 7" id="KW-1133">Transmembrane helix</keyword>
<dbReference type="RefSeq" id="WP_221251321.1">
    <property type="nucleotide sequence ID" value="NZ_AP024355.1"/>
</dbReference>
<comment type="similarity">
    <text evidence="2">Belongs to the Rht family.</text>
</comment>
<proteinExistence type="inferred from homology"/>
<keyword evidence="6 7" id="KW-0472">Membrane</keyword>
<keyword evidence="3" id="KW-1003">Cell membrane</keyword>
<keyword evidence="4 7" id="KW-0812">Transmembrane</keyword>
<reference evidence="8 9" key="1">
    <citation type="journal article" date="2016" name="C (Basel)">
        <title>Selective Growth of and Electricity Production by Marine Exoelectrogenic Bacteria in Self-Aggregated Hydrogel of Microbially Reduced Graphene Oxide.</title>
        <authorList>
            <person name="Yoshida N."/>
            <person name="Goto Y."/>
            <person name="Miyata Y."/>
        </authorList>
    </citation>
    <scope>NUCLEOTIDE SEQUENCE [LARGE SCALE GENOMIC DNA]</scope>
    <source>
        <strain evidence="8 9">NIT-T3</strain>
    </source>
</reference>
<feature type="transmembrane region" description="Helical" evidence="7">
    <location>
        <begin position="117"/>
        <end position="138"/>
    </location>
</feature>
<dbReference type="EMBL" id="AP024355">
    <property type="protein sequence ID" value="BCR03882.1"/>
    <property type="molecule type" value="Genomic_DNA"/>
</dbReference>
<feature type="transmembrane region" description="Helical" evidence="7">
    <location>
        <begin position="69"/>
        <end position="88"/>
    </location>
</feature>
<feature type="transmembrane region" description="Helical" evidence="7">
    <location>
        <begin position="188"/>
        <end position="204"/>
    </location>
</feature>
<name>A0ABN6DV17_9BACT</name>
<feature type="transmembrane region" description="Helical" evidence="7">
    <location>
        <begin position="144"/>
        <end position="167"/>
    </location>
</feature>
<protein>
    <submittedName>
        <fullName evidence="8">Homoserine/homoserine lactone efflux protein</fullName>
    </submittedName>
</protein>
<evidence type="ECO:0000256" key="2">
    <source>
        <dbReference type="ARBA" id="ARBA00007928"/>
    </source>
</evidence>
<keyword evidence="9" id="KW-1185">Reference proteome</keyword>
<evidence type="ECO:0000256" key="1">
    <source>
        <dbReference type="ARBA" id="ARBA00004651"/>
    </source>
</evidence>
<dbReference type="PANTHER" id="PTHR30086">
    <property type="entry name" value="ARGININE EXPORTER PROTEIN ARGO"/>
    <property type="match status" value="1"/>
</dbReference>
<dbReference type="NCBIfam" id="NF007812">
    <property type="entry name" value="PRK10520.1"/>
    <property type="match status" value="1"/>
</dbReference>
<dbReference type="Proteomes" id="UP001319827">
    <property type="component" value="Chromosome"/>
</dbReference>
<dbReference type="InterPro" id="IPR001123">
    <property type="entry name" value="LeuE-type"/>
</dbReference>
<dbReference type="PIRSF" id="PIRSF006324">
    <property type="entry name" value="LeuE"/>
    <property type="match status" value="1"/>
</dbReference>
<organism evidence="8 9">
    <name type="scientific">Desulfuromonas versatilis</name>
    <dbReference type="NCBI Taxonomy" id="2802975"/>
    <lineage>
        <taxon>Bacteria</taxon>
        <taxon>Pseudomonadati</taxon>
        <taxon>Thermodesulfobacteriota</taxon>
        <taxon>Desulfuromonadia</taxon>
        <taxon>Desulfuromonadales</taxon>
        <taxon>Desulfuromonadaceae</taxon>
        <taxon>Desulfuromonas</taxon>
    </lineage>
</organism>
<gene>
    <name evidence="8" type="primary">rhtB</name>
    <name evidence="8" type="ORF">DESUT3_09510</name>
</gene>
<evidence type="ECO:0000256" key="7">
    <source>
        <dbReference type="SAM" id="Phobius"/>
    </source>
</evidence>
<evidence type="ECO:0000313" key="8">
    <source>
        <dbReference type="EMBL" id="BCR03882.1"/>
    </source>
</evidence>
<comment type="subcellular location">
    <subcellularLocation>
        <location evidence="1">Cell membrane</location>
        <topology evidence="1">Multi-pass membrane protein</topology>
    </subcellularLocation>
</comment>
<evidence type="ECO:0000313" key="9">
    <source>
        <dbReference type="Proteomes" id="UP001319827"/>
    </source>
</evidence>
<accession>A0ABN6DV17</accession>
<dbReference type="Pfam" id="PF01810">
    <property type="entry name" value="LysE"/>
    <property type="match status" value="1"/>
</dbReference>
<evidence type="ECO:0000256" key="6">
    <source>
        <dbReference type="ARBA" id="ARBA00023136"/>
    </source>
</evidence>
<dbReference type="PANTHER" id="PTHR30086:SF14">
    <property type="entry name" value="HOMOSERINE_HOMOSERINE LACTONE EFFLUX PROTEIN"/>
    <property type="match status" value="1"/>
</dbReference>
<feature type="transmembrane region" description="Helical" evidence="7">
    <location>
        <begin position="40"/>
        <end position="63"/>
    </location>
</feature>
<reference evidence="8 9" key="2">
    <citation type="journal article" date="2021" name="Int. J. Syst. Evol. Microbiol.">
        <title>Isolation and Polyphasic Characterization of Desulfuromonas versatilis sp. Nov., an Electrogenic Bacteria Capable of Versatile Metabolism Isolated from a Graphene Oxide-Reducing Enrichment Culture.</title>
        <authorList>
            <person name="Xie L."/>
            <person name="Yoshida N."/>
            <person name="Ishii S."/>
            <person name="Meng L."/>
        </authorList>
    </citation>
    <scope>NUCLEOTIDE SEQUENCE [LARGE SCALE GENOMIC DNA]</scope>
    <source>
        <strain evidence="8 9">NIT-T3</strain>
    </source>
</reference>